<accession>A0A2D0NF22</accession>
<dbReference type="AlphaFoldDB" id="A0A2D0NF22"/>
<sequence length="176" mass="19899">MEDLRIAKKELAIKKKLSKREFASHIGTLRHDATGYVIKRVVLPLGVGAVAALAIKFIFFDKNRDDTAAQDRKDQKEETEQVKDNVEKNTWLSYFSILLSIIKIYQTAVAQNKAEEAMESNQENTVAEDPAAEHPSANATAASEEHLAEEEMEDKEEIEPISPKSFVHNYRQQKAK</sequence>
<gene>
    <name evidence="3" type="ORF">CRP01_12500</name>
</gene>
<keyword evidence="2" id="KW-0812">Transmembrane</keyword>
<evidence type="ECO:0000313" key="3">
    <source>
        <dbReference type="EMBL" id="PHN06383.1"/>
    </source>
</evidence>
<keyword evidence="2" id="KW-0472">Membrane</keyword>
<protein>
    <submittedName>
        <fullName evidence="3">Uncharacterized protein</fullName>
    </submittedName>
</protein>
<dbReference type="Proteomes" id="UP000223913">
    <property type="component" value="Unassembled WGS sequence"/>
</dbReference>
<keyword evidence="4" id="KW-1185">Reference proteome</keyword>
<feature type="compositionally biased region" description="Acidic residues" evidence="1">
    <location>
        <begin position="147"/>
        <end position="159"/>
    </location>
</feature>
<evidence type="ECO:0000313" key="4">
    <source>
        <dbReference type="Proteomes" id="UP000223913"/>
    </source>
</evidence>
<proteinExistence type="predicted"/>
<name>A0A2D0NF22_FLAN2</name>
<evidence type="ECO:0000256" key="2">
    <source>
        <dbReference type="SAM" id="Phobius"/>
    </source>
</evidence>
<keyword evidence="2" id="KW-1133">Transmembrane helix</keyword>
<feature type="region of interest" description="Disordered" evidence="1">
    <location>
        <begin position="116"/>
        <end position="176"/>
    </location>
</feature>
<comment type="caution">
    <text evidence="3">The sequence shown here is derived from an EMBL/GenBank/DDBJ whole genome shotgun (WGS) entry which is preliminary data.</text>
</comment>
<dbReference type="EMBL" id="PDUD01000018">
    <property type="protein sequence ID" value="PHN06383.1"/>
    <property type="molecule type" value="Genomic_DNA"/>
</dbReference>
<evidence type="ECO:0000256" key="1">
    <source>
        <dbReference type="SAM" id="MobiDB-lite"/>
    </source>
</evidence>
<feature type="transmembrane region" description="Helical" evidence="2">
    <location>
        <begin position="41"/>
        <end position="60"/>
    </location>
</feature>
<organism evidence="3 4">
    <name type="scientific">Flavilitoribacter nigricans (strain ATCC 23147 / DSM 23189 / NBRC 102662 / NCIMB 1420 / SS-2)</name>
    <name type="common">Lewinella nigricans</name>
    <dbReference type="NCBI Taxonomy" id="1122177"/>
    <lineage>
        <taxon>Bacteria</taxon>
        <taxon>Pseudomonadati</taxon>
        <taxon>Bacteroidota</taxon>
        <taxon>Saprospiria</taxon>
        <taxon>Saprospirales</taxon>
        <taxon>Lewinellaceae</taxon>
        <taxon>Flavilitoribacter</taxon>
    </lineage>
</organism>
<reference evidence="3 4" key="1">
    <citation type="submission" date="2017-10" db="EMBL/GenBank/DDBJ databases">
        <title>The draft genome sequence of Lewinella nigricans NBRC 102662.</title>
        <authorList>
            <person name="Wang K."/>
        </authorList>
    </citation>
    <scope>NUCLEOTIDE SEQUENCE [LARGE SCALE GENOMIC DNA]</scope>
    <source>
        <strain evidence="3 4">NBRC 102662</strain>
    </source>
</reference>